<gene>
    <name evidence="3" type="ORF">GCU60_05480</name>
</gene>
<dbReference type="PROSITE" id="PS00061">
    <property type="entry name" value="ADH_SHORT"/>
    <property type="match status" value="1"/>
</dbReference>
<comment type="caution">
    <text evidence="3">The sequence shown here is derived from an EMBL/GenBank/DDBJ whole genome shotgun (WGS) entry which is preliminary data.</text>
</comment>
<dbReference type="FunFam" id="3.40.50.720:FF:000084">
    <property type="entry name" value="Short-chain dehydrogenase reductase"/>
    <property type="match status" value="1"/>
</dbReference>
<dbReference type="RefSeq" id="WP_163203008.1">
    <property type="nucleotide sequence ID" value="NZ_JAAGWG010000007.1"/>
</dbReference>
<dbReference type="Pfam" id="PF13561">
    <property type="entry name" value="adh_short_C2"/>
    <property type="match status" value="1"/>
</dbReference>
<dbReference type="AlphaFoldDB" id="A0A6L9VZI4"/>
<evidence type="ECO:0000256" key="1">
    <source>
        <dbReference type="ARBA" id="ARBA00006484"/>
    </source>
</evidence>
<organism evidence="3 4">
    <name type="scientific">Blastococcus saxobsidens</name>
    <dbReference type="NCBI Taxonomy" id="138336"/>
    <lineage>
        <taxon>Bacteria</taxon>
        <taxon>Bacillati</taxon>
        <taxon>Actinomycetota</taxon>
        <taxon>Actinomycetes</taxon>
        <taxon>Geodermatophilales</taxon>
        <taxon>Geodermatophilaceae</taxon>
        <taxon>Blastococcus</taxon>
    </lineage>
</organism>
<dbReference type="InterPro" id="IPR020904">
    <property type="entry name" value="Sc_DH/Rdtase_CS"/>
</dbReference>
<dbReference type="InterPro" id="IPR002347">
    <property type="entry name" value="SDR_fam"/>
</dbReference>
<dbReference type="Gene3D" id="3.40.50.720">
    <property type="entry name" value="NAD(P)-binding Rossmann-like Domain"/>
    <property type="match status" value="1"/>
</dbReference>
<evidence type="ECO:0000313" key="4">
    <source>
        <dbReference type="Proteomes" id="UP000479241"/>
    </source>
</evidence>
<dbReference type="Proteomes" id="UP000479241">
    <property type="component" value="Unassembled WGS sequence"/>
</dbReference>
<dbReference type="PANTHER" id="PTHR42760">
    <property type="entry name" value="SHORT-CHAIN DEHYDROGENASES/REDUCTASES FAMILY MEMBER"/>
    <property type="match status" value="1"/>
</dbReference>
<dbReference type="EMBL" id="JAAGWG010000007">
    <property type="protein sequence ID" value="NEK85215.1"/>
    <property type="molecule type" value="Genomic_DNA"/>
</dbReference>
<evidence type="ECO:0000313" key="3">
    <source>
        <dbReference type="EMBL" id="NEK85215.1"/>
    </source>
</evidence>
<keyword evidence="2" id="KW-0560">Oxidoreductase</keyword>
<proteinExistence type="inferred from homology"/>
<comment type="similarity">
    <text evidence="1">Belongs to the short-chain dehydrogenases/reductases (SDR) family.</text>
</comment>
<name>A0A6L9VZI4_9ACTN</name>
<dbReference type="CDD" id="cd05233">
    <property type="entry name" value="SDR_c"/>
    <property type="match status" value="1"/>
</dbReference>
<dbReference type="GO" id="GO:0030497">
    <property type="term" value="P:fatty acid elongation"/>
    <property type="evidence" value="ECO:0007669"/>
    <property type="project" value="TreeGrafter"/>
</dbReference>
<dbReference type="PRINTS" id="PR00080">
    <property type="entry name" value="SDRFAMILY"/>
</dbReference>
<dbReference type="InterPro" id="IPR036291">
    <property type="entry name" value="NAD(P)-bd_dom_sf"/>
</dbReference>
<dbReference type="PANTHER" id="PTHR42760:SF40">
    <property type="entry name" value="3-OXOACYL-[ACYL-CARRIER-PROTEIN] REDUCTASE, CHLOROPLASTIC"/>
    <property type="match status" value="1"/>
</dbReference>
<evidence type="ECO:0000256" key="2">
    <source>
        <dbReference type="ARBA" id="ARBA00023002"/>
    </source>
</evidence>
<dbReference type="PRINTS" id="PR00081">
    <property type="entry name" value="GDHRDH"/>
</dbReference>
<protein>
    <submittedName>
        <fullName evidence="3">SDR family oxidoreductase</fullName>
    </submittedName>
</protein>
<reference evidence="3 4" key="1">
    <citation type="submission" date="2019-12" db="EMBL/GenBank/DDBJ databases">
        <title>the WGS of Blastococcus saxobsidens 67B17.</title>
        <authorList>
            <person name="Jiang Z."/>
        </authorList>
    </citation>
    <scope>NUCLEOTIDE SEQUENCE [LARGE SCALE GENOMIC DNA]</scope>
    <source>
        <strain evidence="3 4">67B17</strain>
    </source>
</reference>
<accession>A0A6L9VZI4</accession>
<dbReference type="SUPFAM" id="SSF51735">
    <property type="entry name" value="NAD(P)-binding Rossmann-fold domains"/>
    <property type="match status" value="1"/>
</dbReference>
<sequence>MTTSQSPTGGVAVVAGAGRAGSIGRACVERLLEDGYRVLASDVGRPLESHPDYEVAPPGDLDDLAAAHGPDVLGVAACDVTDEAQVASLFGRARQEWGRVDVAVNCAGLGIGLRPVVELSLRDWQVNIDVMATGAFLFAREAARTMVDGAAGGRIITIASQAAKTGIPYLAAYCAAKFAVIGLTQSLAAELGEKGITVNAVCPGTIDTPLLAVKGGVYETFSKASGRSEEEFRARLHRGIPVRRLGRPEDVASAVAYLASPEASFVTGEALNVTGGEEMH</sequence>
<dbReference type="GO" id="GO:0016616">
    <property type="term" value="F:oxidoreductase activity, acting on the CH-OH group of donors, NAD or NADP as acceptor"/>
    <property type="evidence" value="ECO:0007669"/>
    <property type="project" value="TreeGrafter"/>
</dbReference>